<comment type="caution">
    <text evidence="9">The sequence shown here is derived from an EMBL/GenBank/DDBJ whole genome shotgun (WGS) entry which is preliminary data.</text>
</comment>
<proteinExistence type="inferred from homology"/>
<dbReference type="SUPFAM" id="SSF48264">
    <property type="entry name" value="Cytochrome P450"/>
    <property type="match status" value="1"/>
</dbReference>
<keyword evidence="5" id="KW-0560">Oxidoreductase</keyword>
<name>A0ABR4CRQ2_9HELO</name>
<evidence type="ECO:0000256" key="4">
    <source>
        <dbReference type="ARBA" id="ARBA00022723"/>
    </source>
</evidence>
<accession>A0ABR4CRQ2</accession>
<evidence type="ECO:0000313" key="10">
    <source>
        <dbReference type="Proteomes" id="UP001595075"/>
    </source>
</evidence>
<gene>
    <name evidence="9" type="ORF">VTL71DRAFT_13116</name>
</gene>
<evidence type="ECO:0000256" key="5">
    <source>
        <dbReference type="ARBA" id="ARBA00023002"/>
    </source>
</evidence>
<dbReference type="PRINTS" id="PR00385">
    <property type="entry name" value="P450"/>
</dbReference>
<keyword evidence="4" id="KW-0479">Metal-binding</keyword>
<keyword evidence="6" id="KW-0408">Iron</keyword>
<evidence type="ECO:0008006" key="11">
    <source>
        <dbReference type="Google" id="ProtNLM"/>
    </source>
</evidence>
<evidence type="ECO:0000256" key="7">
    <source>
        <dbReference type="ARBA" id="ARBA00023033"/>
    </source>
</evidence>
<dbReference type="PANTHER" id="PTHR24305">
    <property type="entry name" value="CYTOCHROME P450"/>
    <property type="match status" value="1"/>
</dbReference>
<dbReference type="InterPro" id="IPR036396">
    <property type="entry name" value="Cyt_P450_sf"/>
</dbReference>
<dbReference type="InterPro" id="IPR002401">
    <property type="entry name" value="Cyt_P450_E_grp-I"/>
</dbReference>
<dbReference type="EMBL" id="JAZHXI010000005">
    <property type="protein sequence ID" value="KAL2071881.1"/>
    <property type="molecule type" value="Genomic_DNA"/>
</dbReference>
<evidence type="ECO:0000256" key="6">
    <source>
        <dbReference type="ARBA" id="ARBA00023004"/>
    </source>
</evidence>
<keyword evidence="3" id="KW-0349">Heme</keyword>
<dbReference type="InterPro" id="IPR050121">
    <property type="entry name" value="Cytochrome_P450_monoxygenase"/>
</dbReference>
<evidence type="ECO:0000256" key="1">
    <source>
        <dbReference type="ARBA" id="ARBA00001971"/>
    </source>
</evidence>
<evidence type="ECO:0000256" key="3">
    <source>
        <dbReference type="ARBA" id="ARBA00022617"/>
    </source>
</evidence>
<dbReference type="CDD" id="cd11058">
    <property type="entry name" value="CYP60B-like"/>
    <property type="match status" value="1"/>
</dbReference>
<dbReference type="PRINTS" id="PR00463">
    <property type="entry name" value="EP450I"/>
</dbReference>
<dbReference type="Pfam" id="PF00067">
    <property type="entry name" value="p450"/>
    <property type="match status" value="1"/>
</dbReference>
<evidence type="ECO:0000256" key="2">
    <source>
        <dbReference type="ARBA" id="ARBA00010617"/>
    </source>
</evidence>
<keyword evidence="10" id="KW-1185">Reference proteome</keyword>
<feature type="region of interest" description="Disordered" evidence="8">
    <location>
        <begin position="420"/>
        <end position="443"/>
    </location>
</feature>
<dbReference type="Gene3D" id="1.10.630.10">
    <property type="entry name" value="Cytochrome P450"/>
    <property type="match status" value="1"/>
</dbReference>
<protein>
    <recommendedName>
        <fullName evidence="11">Cytochrome P450</fullName>
    </recommendedName>
</protein>
<dbReference type="Proteomes" id="UP001595075">
    <property type="component" value="Unassembled WGS sequence"/>
</dbReference>
<dbReference type="PANTHER" id="PTHR24305:SF29">
    <property type="entry name" value="BENZOATE-PARA-HYDROXYLASE"/>
    <property type="match status" value="1"/>
</dbReference>
<organism evidence="9 10">
    <name type="scientific">Oculimacula yallundae</name>
    <dbReference type="NCBI Taxonomy" id="86028"/>
    <lineage>
        <taxon>Eukaryota</taxon>
        <taxon>Fungi</taxon>
        <taxon>Dikarya</taxon>
        <taxon>Ascomycota</taxon>
        <taxon>Pezizomycotina</taxon>
        <taxon>Leotiomycetes</taxon>
        <taxon>Helotiales</taxon>
        <taxon>Ploettnerulaceae</taxon>
        <taxon>Oculimacula</taxon>
    </lineage>
</organism>
<comment type="cofactor">
    <cofactor evidence="1">
        <name>heme</name>
        <dbReference type="ChEBI" id="CHEBI:30413"/>
    </cofactor>
</comment>
<evidence type="ECO:0000313" key="9">
    <source>
        <dbReference type="EMBL" id="KAL2071881.1"/>
    </source>
</evidence>
<comment type="similarity">
    <text evidence="2">Belongs to the cytochrome P450 family.</text>
</comment>
<sequence>MDSAALAQNGALILLFSISLLYVGNAIYNVTLHPLAKFPGPTMYGASILPTYYDLCRGNSASRTLELHEKYGPIVRMTPNDLSFNSSQAWRDIYGYRKGGKHLERDPRFFYTDPSRAQNIIGANEKNHARLRRVMIHAFSESALQEQEPIVTKYCDLLISRLHSQMEAKQIVDIAAWLNFTSFDIIGDLTFGESFDALDKGEEHWWMSTIFNGFKMGVLVRTAKEYMTAPFGSLVFSALGKFPVVVRTKDRFRNFIRSKTLSRLSMDKDRRDVMGAILRHNVNGDMSQGELGTNAGCLIIAGSESTATLMSGLVFYLHSTPRVLSLLQQEIREGFASPSEITFESVAKLPYLQACIDEALRLYPPIPCGLPRQVPLGGIIIDGKFVPENTSVSMHQLSTGRSRHNFKDPLQFVPERWLENPRNSEHDPQSALHGSDKSPNRYSKDDFAASQPFALGSRGCLGKNLAFAEMRSVVARLIWHFDIEVQPESLHWDKQNVYVLWDKPPLKVKLFTSQKYKKQESYKAS</sequence>
<evidence type="ECO:0000256" key="8">
    <source>
        <dbReference type="SAM" id="MobiDB-lite"/>
    </source>
</evidence>
<reference evidence="9 10" key="1">
    <citation type="journal article" date="2024" name="Commun. Biol.">
        <title>Comparative genomic analysis of thermophilic fungi reveals convergent evolutionary adaptations and gene losses.</title>
        <authorList>
            <person name="Steindorff A.S."/>
            <person name="Aguilar-Pontes M.V."/>
            <person name="Robinson A.J."/>
            <person name="Andreopoulos B."/>
            <person name="LaButti K."/>
            <person name="Kuo A."/>
            <person name="Mondo S."/>
            <person name="Riley R."/>
            <person name="Otillar R."/>
            <person name="Haridas S."/>
            <person name="Lipzen A."/>
            <person name="Grimwood J."/>
            <person name="Schmutz J."/>
            <person name="Clum A."/>
            <person name="Reid I.D."/>
            <person name="Moisan M.C."/>
            <person name="Butler G."/>
            <person name="Nguyen T.T.M."/>
            <person name="Dewar K."/>
            <person name="Conant G."/>
            <person name="Drula E."/>
            <person name="Henrissat B."/>
            <person name="Hansel C."/>
            <person name="Singer S."/>
            <person name="Hutchinson M.I."/>
            <person name="de Vries R.P."/>
            <person name="Natvig D.O."/>
            <person name="Powell A.J."/>
            <person name="Tsang A."/>
            <person name="Grigoriev I.V."/>
        </authorList>
    </citation>
    <scope>NUCLEOTIDE SEQUENCE [LARGE SCALE GENOMIC DNA]</scope>
    <source>
        <strain evidence="9 10">CBS 494.80</strain>
    </source>
</reference>
<keyword evidence="7" id="KW-0503">Monooxygenase</keyword>
<dbReference type="InterPro" id="IPR001128">
    <property type="entry name" value="Cyt_P450"/>
</dbReference>